<comment type="caution">
    <text evidence="2">The sequence shown here is derived from an EMBL/GenBank/DDBJ whole genome shotgun (WGS) entry which is preliminary data.</text>
</comment>
<sequence>MARGAQSGRIHVHQRNTDDVSELINADMAITAEHAYEINATTNKEMDDKTRREYRNRIWHIYQWWMQHYPMYFENGTRVLTEQDKSNQVKFHHTNDRDIIHTGLNVSLVMAFLSDKKKKSVKPDGTIIMSSTSDIKKYNDAINWGAKRAGQALPSSYYSQIESFILSYKKEHQQAQKEGRTDEQEADPINSTLFRMICLWAVEEGNLFVWSGTSDSIKFKFDEKKADKTGEFTQQEKNCYANPFTEHLCYFLSLGCWISLNAKRLASTEKLFLSPGAKNGIASQRYCTQLSEMVMRHKDVARCHLCLSHFNAHGLRKGSGSHASSATILPPSFVAIAERGEWSIGKILDIYFKFALGGDQYLGRILALLDPHHESFSILPPHWTDPAHPSVIQGIRICFGNVVTAHSGTNHDPSAIKEVHKVCTETKENVAQFKEDLKQVISDAVDAKVASEGNVNLSILQSVIGDLKRELFEKLESITIKSSEDEAISSDVPLLNLNSPVKTPSEFEFRYKGSMWFLPESFKFPEGATRYTGWKKWLVGAIHIDAPGLTVPSNYIFLKPDGVTEAYALGTWSFKIKPSQVKKHGTTADKAMLPAETVANRPRKSKPTITPGTRRRPSKIARKGTGRKSAVDDILINQDADEDVINQMGV</sequence>
<evidence type="ECO:0000256" key="1">
    <source>
        <dbReference type="SAM" id="MobiDB-lite"/>
    </source>
</evidence>
<dbReference type="Proteomes" id="UP001530293">
    <property type="component" value="Unassembled WGS sequence"/>
</dbReference>
<proteinExistence type="predicted"/>
<gene>
    <name evidence="2" type="ORF">ACHAWU_001379</name>
</gene>
<accession>A0ABD3M5A7</accession>
<protein>
    <submittedName>
        <fullName evidence="2">Uncharacterized protein</fullName>
    </submittedName>
</protein>
<feature type="compositionally biased region" description="Basic residues" evidence="1">
    <location>
        <begin position="613"/>
        <end position="626"/>
    </location>
</feature>
<name>A0ABD3M5A7_9STRA</name>
<dbReference type="EMBL" id="JALLBG020000220">
    <property type="protein sequence ID" value="KAL3758807.1"/>
    <property type="molecule type" value="Genomic_DNA"/>
</dbReference>
<evidence type="ECO:0000313" key="2">
    <source>
        <dbReference type="EMBL" id="KAL3758807.1"/>
    </source>
</evidence>
<dbReference type="AlphaFoldDB" id="A0ABD3M5A7"/>
<keyword evidence="3" id="KW-1185">Reference proteome</keyword>
<evidence type="ECO:0000313" key="3">
    <source>
        <dbReference type="Proteomes" id="UP001530293"/>
    </source>
</evidence>
<feature type="region of interest" description="Disordered" evidence="1">
    <location>
        <begin position="598"/>
        <end position="633"/>
    </location>
</feature>
<organism evidence="2 3">
    <name type="scientific">Discostella pseudostelligera</name>
    <dbReference type="NCBI Taxonomy" id="259834"/>
    <lineage>
        <taxon>Eukaryota</taxon>
        <taxon>Sar</taxon>
        <taxon>Stramenopiles</taxon>
        <taxon>Ochrophyta</taxon>
        <taxon>Bacillariophyta</taxon>
        <taxon>Coscinodiscophyceae</taxon>
        <taxon>Thalassiosirophycidae</taxon>
        <taxon>Stephanodiscales</taxon>
        <taxon>Stephanodiscaceae</taxon>
        <taxon>Discostella</taxon>
    </lineage>
</organism>
<reference evidence="2 3" key="1">
    <citation type="submission" date="2024-10" db="EMBL/GenBank/DDBJ databases">
        <title>Updated reference genomes for cyclostephanoid diatoms.</title>
        <authorList>
            <person name="Roberts W.R."/>
            <person name="Alverson A.J."/>
        </authorList>
    </citation>
    <scope>NUCLEOTIDE SEQUENCE [LARGE SCALE GENOMIC DNA]</scope>
    <source>
        <strain evidence="2 3">AJA232-27</strain>
    </source>
</reference>